<dbReference type="GO" id="GO:0008270">
    <property type="term" value="F:zinc ion binding"/>
    <property type="evidence" value="ECO:0007669"/>
    <property type="project" value="InterPro"/>
</dbReference>
<dbReference type="STRING" id="157652.A0A371DYV0"/>
<dbReference type="Proteomes" id="UP000257109">
    <property type="component" value="Unassembled WGS sequence"/>
</dbReference>
<feature type="domain" description="GATA-type" evidence="4">
    <location>
        <begin position="20"/>
        <end position="45"/>
    </location>
</feature>
<dbReference type="Gene3D" id="3.30.50.10">
    <property type="entry name" value="Erythroid Transcription Factor GATA-1, subunit A"/>
    <property type="match status" value="1"/>
</dbReference>
<dbReference type="SUPFAM" id="SSF57716">
    <property type="entry name" value="Glucocorticoid receptor-like (DNA-binding domain)"/>
    <property type="match status" value="1"/>
</dbReference>
<name>A0A371DYV0_MUCPR</name>
<dbReference type="PANTHER" id="PTHR46855">
    <property type="entry name" value="OSJNBB0038F03.10 PROTEIN"/>
    <property type="match status" value="1"/>
</dbReference>
<dbReference type="CDD" id="cd00202">
    <property type="entry name" value="ZnF_GATA"/>
    <property type="match status" value="1"/>
</dbReference>
<accession>A0A371DYV0</accession>
<evidence type="ECO:0000256" key="3">
    <source>
        <dbReference type="ARBA" id="ARBA00023163"/>
    </source>
</evidence>
<dbReference type="InterPro" id="IPR013088">
    <property type="entry name" value="Znf_NHR/GATA"/>
</dbReference>
<keyword evidence="2" id="KW-0238">DNA-binding</keyword>
<comment type="caution">
    <text evidence="5">The sequence shown here is derived from an EMBL/GenBank/DDBJ whole genome shotgun (WGS) entry which is preliminary data.</text>
</comment>
<dbReference type="EMBL" id="QJKJ01018342">
    <property type="protein sequence ID" value="RDX57678.1"/>
    <property type="molecule type" value="Genomic_DNA"/>
</dbReference>
<dbReference type="PANTHER" id="PTHR46855:SF21">
    <property type="entry name" value="GATA ZINC FINGER PROTEIN"/>
    <property type="match status" value="1"/>
</dbReference>
<dbReference type="InterPro" id="IPR000679">
    <property type="entry name" value="Znf_GATA"/>
</dbReference>
<dbReference type="Pfam" id="PF00320">
    <property type="entry name" value="GATA"/>
    <property type="match status" value="1"/>
</dbReference>
<keyword evidence="3" id="KW-0804">Transcription</keyword>
<organism evidence="5 6">
    <name type="scientific">Mucuna pruriens</name>
    <name type="common">Velvet bean</name>
    <name type="synonym">Dolichos pruriens</name>
    <dbReference type="NCBI Taxonomy" id="157652"/>
    <lineage>
        <taxon>Eukaryota</taxon>
        <taxon>Viridiplantae</taxon>
        <taxon>Streptophyta</taxon>
        <taxon>Embryophyta</taxon>
        <taxon>Tracheophyta</taxon>
        <taxon>Spermatophyta</taxon>
        <taxon>Magnoliopsida</taxon>
        <taxon>eudicotyledons</taxon>
        <taxon>Gunneridae</taxon>
        <taxon>Pentapetalae</taxon>
        <taxon>rosids</taxon>
        <taxon>fabids</taxon>
        <taxon>Fabales</taxon>
        <taxon>Fabaceae</taxon>
        <taxon>Papilionoideae</taxon>
        <taxon>50 kb inversion clade</taxon>
        <taxon>NPAAA clade</taxon>
        <taxon>indigoferoid/millettioid clade</taxon>
        <taxon>Phaseoleae</taxon>
        <taxon>Mucuna</taxon>
    </lineage>
</organism>
<keyword evidence="1" id="KW-0805">Transcription regulation</keyword>
<dbReference type="InterPro" id="IPR044589">
    <property type="entry name" value="GATA26/27"/>
</dbReference>
<proteinExistence type="predicted"/>
<evidence type="ECO:0000313" key="5">
    <source>
        <dbReference type="EMBL" id="RDX57678.1"/>
    </source>
</evidence>
<evidence type="ECO:0000313" key="6">
    <source>
        <dbReference type="Proteomes" id="UP000257109"/>
    </source>
</evidence>
<evidence type="ECO:0000256" key="1">
    <source>
        <dbReference type="ARBA" id="ARBA00023015"/>
    </source>
</evidence>
<reference evidence="5" key="1">
    <citation type="submission" date="2018-05" db="EMBL/GenBank/DDBJ databases">
        <title>Draft genome of Mucuna pruriens seed.</title>
        <authorList>
            <person name="Nnadi N.E."/>
            <person name="Vos R."/>
            <person name="Hasami M.H."/>
            <person name="Devisetty U.K."/>
            <person name="Aguiy J.C."/>
        </authorList>
    </citation>
    <scope>NUCLEOTIDE SEQUENCE [LARGE SCALE GENOMIC DNA]</scope>
    <source>
        <strain evidence="5">JCA_2017</strain>
    </source>
</reference>
<gene>
    <name evidence="5" type="primary">GATA27</name>
    <name evidence="5" type="ORF">CR513_63060</name>
</gene>
<feature type="non-terminal residue" evidence="5">
    <location>
        <position position="1"/>
    </location>
</feature>
<evidence type="ECO:0000256" key="2">
    <source>
        <dbReference type="ARBA" id="ARBA00023125"/>
    </source>
</evidence>
<keyword evidence="6" id="KW-1185">Reference proteome</keyword>
<dbReference type="GO" id="GO:0043565">
    <property type="term" value="F:sequence-specific DNA binding"/>
    <property type="evidence" value="ECO:0007669"/>
    <property type="project" value="InterPro"/>
</dbReference>
<dbReference type="AlphaFoldDB" id="A0A371DYV0"/>
<evidence type="ECO:0000259" key="4">
    <source>
        <dbReference type="Pfam" id="PF00320"/>
    </source>
</evidence>
<dbReference type="GO" id="GO:0006355">
    <property type="term" value="P:regulation of DNA-templated transcription"/>
    <property type="evidence" value="ECO:0007669"/>
    <property type="project" value="InterPro"/>
</dbReference>
<sequence>MLSPIMSQSPTYIYMVLPATPLWRNGPEDKPVLCNACGSRYRKWGNLENYLPNHFQAEYLDNLNSLEGRSNLFVSSYVTGGKNARLWCPMIPSRKRSRVMYKKITPMKRFQKQLLKMWKNYENLDESSPEEVLLFNNVNNFIPSNEIGLGGVLLKPDYTCA</sequence>
<protein>
    <submittedName>
        <fullName evidence="5">GATA transcription factor 27</fullName>
    </submittedName>
</protein>
<dbReference type="OrthoDB" id="515401at2759"/>